<comment type="caution">
    <text evidence="2">The sequence shown here is derived from an EMBL/GenBank/DDBJ whole genome shotgun (WGS) entry which is preliminary data.</text>
</comment>
<evidence type="ECO:0000313" key="3">
    <source>
        <dbReference type="Proteomes" id="UP001501676"/>
    </source>
</evidence>
<gene>
    <name evidence="2" type="ORF">GCM10020369_09570</name>
</gene>
<dbReference type="Gene3D" id="2.60.120.260">
    <property type="entry name" value="Galactose-binding domain-like"/>
    <property type="match status" value="1"/>
</dbReference>
<dbReference type="InterPro" id="IPR008979">
    <property type="entry name" value="Galactose-bd-like_sf"/>
</dbReference>
<evidence type="ECO:0000313" key="2">
    <source>
        <dbReference type="EMBL" id="GAA3383491.1"/>
    </source>
</evidence>
<feature type="signal peptide" evidence="1">
    <location>
        <begin position="1"/>
        <end position="31"/>
    </location>
</feature>
<keyword evidence="3" id="KW-1185">Reference proteome</keyword>
<protein>
    <submittedName>
        <fullName evidence="2">Glycosyl hydrolase</fullName>
    </submittedName>
</protein>
<dbReference type="PANTHER" id="PTHR36848">
    <property type="entry name" value="DNA-BINDING PROTEIN (PUTATIVE SECRETED PROTEIN)-RELATED"/>
    <property type="match status" value="1"/>
</dbReference>
<dbReference type="EMBL" id="BAAAYN010000005">
    <property type="protein sequence ID" value="GAA3383491.1"/>
    <property type="molecule type" value="Genomic_DNA"/>
</dbReference>
<dbReference type="Proteomes" id="UP001501676">
    <property type="component" value="Unassembled WGS sequence"/>
</dbReference>
<organism evidence="2 3">
    <name type="scientific">Cryptosporangium minutisporangium</name>
    <dbReference type="NCBI Taxonomy" id="113569"/>
    <lineage>
        <taxon>Bacteria</taxon>
        <taxon>Bacillati</taxon>
        <taxon>Actinomycetota</taxon>
        <taxon>Actinomycetes</taxon>
        <taxon>Cryptosporangiales</taxon>
        <taxon>Cryptosporangiaceae</taxon>
        <taxon>Cryptosporangium</taxon>
    </lineage>
</organism>
<feature type="chain" id="PRO_5045195805" evidence="1">
    <location>
        <begin position="32"/>
        <end position="963"/>
    </location>
</feature>
<dbReference type="Pfam" id="PF17132">
    <property type="entry name" value="Glyco_hydro_106"/>
    <property type="match status" value="1"/>
</dbReference>
<dbReference type="PANTHER" id="PTHR36848:SF2">
    <property type="entry name" value="SECRETED PROTEIN"/>
    <property type="match status" value="1"/>
</dbReference>
<sequence>MLSFTRRRLTVSAVALLMAAALVSVPRDATAADPAPLGDTFAKQFANPPAAAQPKIRYWWPCGQLDAADIDAEVKQIADRGFGAAEIACIFTTDPGQYGWGSPALTQRLRTAVEAGRKYGVQIDVTAGPAWPLVVPGLTPDSPQAAQELVYGRAVVDGGGTFSGPVPTGPAPRAGVTKQTLVAVQAVRCAGDCAATKPVRLDRASLVDLTGSVRNGAVTWRAPAGGQWLVLGFWQRGTGQASVSAQSVSSPDAYVVDHFSAAGARASTAFWDERVLSPQLRRLLAESGGDLFEDSLELDSAQHWTAAFLSRFSSLRGYSLQKYLPVVFIDRIHRQYTPVGTGDSPDFEFTDGSGARVREDYYRTLTDLYVAEHVKPLQSWAHSRGLRYRAQPYGTTIDTARVSAAVDVPETESLGLQDDYQDSPFRWVANGTVHLTGRPVYSLECCAVYNGAYGQTWPQVLRHVGTAFAHGVNQVVYHGFATENALGTPWPGFSPFTTQGGNGFSESWGPRQPTWADTRAITAWTARTQYVLRQGRPSVDLAVYRESYAGTAQAPTAGSFTYDYVGPDQLNAASLSGRRLAPDGPAYRAVVLDRQETLPLATARRLLAHARAGLPIVVVGDAPRRVPGAADSRTQDAALGQVVTQLLAQPSVRRIAEPAQLTQTLAQLRVRPAAEPTDASGLLTARRTVSGGDAYYLFNPTATTITTDLSLEGRGAPYALDAWTGRITPVGRFRAAEGRVTVPVRVPAGGSTLVAIGGPARPHATAVGEGAEVVAVGSELRLRAGRTGTYSVTRDNGSTAQVTVPAVTDASTPQQWKLSVDDWRRGPDGRRTVVSHELTLPELKPWSEIPELQDVSGVGTYSTEIRLQAGESAYLDLGRVTDTVSVTVNGTALPPIDQVGRRLDLGGYVKAGTNTLTIRVATPLRNRLRVTDGFPGQAAQPRQEYGLIGPVRLTPYREVSISG</sequence>
<keyword evidence="2" id="KW-0378">Hydrolase</keyword>
<evidence type="ECO:0000256" key="1">
    <source>
        <dbReference type="SAM" id="SignalP"/>
    </source>
</evidence>
<dbReference type="SUPFAM" id="SSF49785">
    <property type="entry name" value="Galactose-binding domain-like"/>
    <property type="match status" value="1"/>
</dbReference>
<reference evidence="3" key="1">
    <citation type="journal article" date="2019" name="Int. J. Syst. Evol. Microbiol.">
        <title>The Global Catalogue of Microorganisms (GCM) 10K type strain sequencing project: providing services to taxonomists for standard genome sequencing and annotation.</title>
        <authorList>
            <consortium name="The Broad Institute Genomics Platform"/>
            <consortium name="The Broad Institute Genome Sequencing Center for Infectious Disease"/>
            <person name="Wu L."/>
            <person name="Ma J."/>
        </authorList>
    </citation>
    <scope>NUCLEOTIDE SEQUENCE [LARGE SCALE GENOMIC DNA]</scope>
    <source>
        <strain evidence="3">JCM 9458</strain>
    </source>
</reference>
<keyword evidence="1" id="KW-0732">Signal</keyword>
<accession>A0ABP6SRW6</accession>
<dbReference type="InterPro" id="IPR053161">
    <property type="entry name" value="Ulvan_degrading_GH"/>
</dbReference>
<proteinExistence type="predicted"/>
<dbReference type="GO" id="GO:0016787">
    <property type="term" value="F:hydrolase activity"/>
    <property type="evidence" value="ECO:0007669"/>
    <property type="project" value="UniProtKB-KW"/>
</dbReference>
<name>A0ABP6SRW6_9ACTN</name>
<dbReference type="RefSeq" id="WP_345726718.1">
    <property type="nucleotide sequence ID" value="NZ_BAAAYN010000005.1"/>
</dbReference>